<reference evidence="2 3" key="1">
    <citation type="submission" date="2019-09" db="EMBL/GenBank/DDBJ databases">
        <authorList>
            <person name="Chandra G."/>
            <person name="Truman W A."/>
        </authorList>
    </citation>
    <scope>NUCLEOTIDE SEQUENCE [LARGE SCALE GENOMIC DNA]</scope>
    <source>
        <strain evidence="2">PS870</strain>
    </source>
</reference>
<evidence type="ECO:0000313" key="3">
    <source>
        <dbReference type="Proteomes" id="UP000349468"/>
    </source>
</evidence>
<evidence type="ECO:0008006" key="4">
    <source>
        <dbReference type="Google" id="ProtNLM"/>
    </source>
</evidence>
<protein>
    <recommendedName>
        <fullName evidence="4">Transmembrane protein</fullName>
    </recommendedName>
</protein>
<name>A0A5E7WBK1_PSEFL</name>
<feature type="transmembrane region" description="Helical" evidence="1">
    <location>
        <begin position="57"/>
        <end position="79"/>
    </location>
</feature>
<keyword evidence="1" id="KW-1133">Transmembrane helix</keyword>
<organism evidence="2 3">
    <name type="scientific">Pseudomonas fluorescens</name>
    <dbReference type="NCBI Taxonomy" id="294"/>
    <lineage>
        <taxon>Bacteria</taxon>
        <taxon>Pseudomonadati</taxon>
        <taxon>Pseudomonadota</taxon>
        <taxon>Gammaproteobacteria</taxon>
        <taxon>Pseudomonadales</taxon>
        <taxon>Pseudomonadaceae</taxon>
        <taxon>Pseudomonas</taxon>
    </lineage>
</organism>
<feature type="transmembrane region" description="Helical" evidence="1">
    <location>
        <begin position="91"/>
        <end position="111"/>
    </location>
</feature>
<dbReference type="EMBL" id="CABVIK010000013">
    <property type="protein sequence ID" value="VVP23172.1"/>
    <property type="molecule type" value="Genomic_DNA"/>
</dbReference>
<keyword evidence="1" id="KW-0812">Transmembrane</keyword>
<dbReference type="Proteomes" id="UP000349468">
    <property type="component" value="Unassembled WGS sequence"/>
</dbReference>
<dbReference type="RefSeq" id="WP_122687192.1">
    <property type="nucleotide sequence ID" value="NZ_CABVIK010000013.1"/>
</dbReference>
<sequence length="244" mass="26803">MSELDLNQTSEKQAATFMGWGKLGALALAVSAPMFYLNGRAYHEGYLSYLKLEPSMFPLPATEYIGATAIGWFRVIVGWITNTFDSLGRNWLLAILSVFVLSLILGFAGFMSDRSGAHNKRNQKPKKSKGRTFFRSWQRAGLFLFIGSYGTFTILFLISALLALLIMPFRDAGREMARLDVKQGFIDAPVVTLKLPGSDEATEFRIIQCADKFCGLFANGRAHTVPVSAVTWAVSGIAGVKPGE</sequence>
<accession>A0A5E7WBK1</accession>
<gene>
    <name evidence="2" type="ORF">PS870_03929</name>
</gene>
<keyword evidence="1" id="KW-0472">Membrane</keyword>
<evidence type="ECO:0000313" key="2">
    <source>
        <dbReference type="EMBL" id="VVP23172.1"/>
    </source>
</evidence>
<evidence type="ECO:0000256" key="1">
    <source>
        <dbReference type="SAM" id="Phobius"/>
    </source>
</evidence>
<feature type="transmembrane region" description="Helical" evidence="1">
    <location>
        <begin position="142"/>
        <end position="166"/>
    </location>
</feature>
<proteinExistence type="predicted"/>
<feature type="transmembrane region" description="Helical" evidence="1">
    <location>
        <begin position="20"/>
        <end position="37"/>
    </location>
</feature>
<dbReference type="AlphaFoldDB" id="A0A5E7WBK1"/>